<dbReference type="GO" id="GO:0035597">
    <property type="term" value="F:tRNA-2-methylthio-N(6)-dimethylallyladenosine(37) synthase activity"/>
    <property type="evidence" value="ECO:0007669"/>
    <property type="project" value="UniProtKB-EC"/>
</dbReference>
<reference evidence="13 14" key="1">
    <citation type="journal article" date="2023" name="Chemosphere">
        <title>Whole genome analysis of Flavobacterium aziz-sancarii sp. nov., isolated from Ardley Island (Antarctica), revealed a rich resistome and bioremediation potential.</title>
        <authorList>
            <person name="Otur C."/>
            <person name="Okay S."/>
            <person name="Kurt-Kizildogan A."/>
        </authorList>
    </citation>
    <scope>NUCLEOTIDE SEQUENCE [LARGE SCALE GENOMIC DNA]</scope>
    <source>
        <strain evidence="13 14">AC</strain>
    </source>
</reference>
<evidence type="ECO:0000259" key="12">
    <source>
        <dbReference type="PROSITE" id="PS51918"/>
    </source>
</evidence>
<comment type="similarity">
    <text evidence="9">Belongs to the methylthiotransferase family. MiaB subfamily.</text>
</comment>
<evidence type="ECO:0000256" key="9">
    <source>
        <dbReference type="HAMAP-Rule" id="MF_01864"/>
    </source>
</evidence>
<dbReference type="Pfam" id="PF04055">
    <property type="entry name" value="Radical_SAM"/>
    <property type="match status" value="1"/>
</dbReference>
<organism evidence="13 14">
    <name type="scientific">Flavobacterium azizsancarii</name>
    <dbReference type="NCBI Taxonomy" id="2961580"/>
    <lineage>
        <taxon>Bacteria</taxon>
        <taxon>Pseudomonadati</taxon>
        <taxon>Bacteroidota</taxon>
        <taxon>Flavobacteriia</taxon>
        <taxon>Flavobacteriales</taxon>
        <taxon>Flavobacteriaceae</taxon>
        <taxon>Flavobacterium</taxon>
    </lineage>
</organism>
<dbReference type="PROSITE" id="PS51918">
    <property type="entry name" value="RADICAL_SAM"/>
    <property type="match status" value="1"/>
</dbReference>
<dbReference type="EMBL" id="JAMZNK010000043">
    <property type="protein sequence ID" value="MDA6071832.1"/>
    <property type="molecule type" value="Genomic_DNA"/>
</dbReference>
<name>A0ABT4WH70_9FLAO</name>
<dbReference type="PROSITE" id="PS51449">
    <property type="entry name" value="MTTASE_N"/>
    <property type="match status" value="1"/>
</dbReference>
<dbReference type="EC" id="2.8.4.3" evidence="8 9"/>
<evidence type="ECO:0000256" key="4">
    <source>
        <dbReference type="ARBA" id="ARBA00022691"/>
    </source>
</evidence>
<protein>
    <recommendedName>
        <fullName evidence="8 9">tRNA-2-methylthio-N(6)-dimethylallyladenosine synthase</fullName>
        <ecNumber evidence="8 9">2.8.4.3</ecNumber>
    </recommendedName>
    <alternativeName>
        <fullName evidence="9">(Dimethylallyl)adenosine tRNA methylthiotransferase MiaB</fullName>
    </alternativeName>
    <alternativeName>
        <fullName evidence="9">tRNA-i(6)A37 methylthiotransferase</fullName>
    </alternativeName>
</protein>
<dbReference type="InterPro" id="IPR007197">
    <property type="entry name" value="rSAM"/>
</dbReference>
<feature type="binding site" evidence="9">
    <location>
        <position position="33"/>
    </location>
    <ligand>
        <name>[4Fe-4S] cluster</name>
        <dbReference type="ChEBI" id="CHEBI:49883"/>
        <label>1</label>
    </ligand>
</feature>
<dbReference type="PANTHER" id="PTHR43020:SF2">
    <property type="entry name" value="MITOCHONDRIAL TRNA METHYLTHIOTRANSFERASE CDK5RAP1"/>
    <property type="match status" value="1"/>
</dbReference>
<accession>A0ABT4WH70</accession>
<evidence type="ECO:0000256" key="2">
    <source>
        <dbReference type="ARBA" id="ARBA00022485"/>
    </source>
</evidence>
<keyword evidence="9" id="KW-0963">Cytoplasm</keyword>
<feature type="binding site" evidence="9">
    <location>
        <position position="182"/>
    </location>
    <ligand>
        <name>[4Fe-4S] cluster</name>
        <dbReference type="ChEBI" id="CHEBI:49883"/>
        <label>2</label>
        <note>4Fe-4S-S-AdoMet</note>
    </ligand>
</feature>
<evidence type="ECO:0000256" key="1">
    <source>
        <dbReference type="ARBA" id="ARBA00003234"/>
    </source>
</evidence>
<feature type="binding site" evidence="9">
    <location>
        <position position="69"/>
    </location>
    <ligand>
        <name>[4Fe-4S] cluster</name>
        <dbReference type="ChEBI" id="CHEBI:49883"/>
        <label>1</label>
    </ligand>
</feature>
<evidence type="ECO:0000259" key="11">
    <source>
        <dbReference type="PROSITE" id="PS51449"/>
    </source>
</evidence>
<evidence type="ECO:0000256" key="6">
    <source>
        <dbReference type="ARBA" id="ARBA00023004"/>
    </source>
</evidence>
<gene>
    <name evidence="9 13" type="primary">miaB</name>
    <name evidence="13" type="ORF">NJT12_19590</name>
</gene>
<comment type="caution">
    <text evidence="13">The sequence shown here is derived from an EMBL/GenBank/DDBJ whole genome shotgun (WGS) entry which is preliminary data.</text>
</comment>
<dbReference type="HAMAP" id="MF_01864">
    <property type="entry name" value="tRNA_metthiotr_MiaB"/>
    <property type="match status" value="1"/>
</dbReference>
<dbReference type="InterPro" id="IPR058240">
    <property type="entry name" value="rSAM_sf"/>
</dbReference>
<feature type="domain" description="TRAM" evidence="10">
    <location>
        <begin position="413"/>
        <end position="476"/>
    </location>
</feature>
<dbReference type="NCBIfam" id="TIGR01574">
    <property type="entry name" value="miaB-methiolase"/>
    <property type="match status" value="1"/>
</dbReference>
<dbReference type="SUPFAM" id="SSF102114">
    <property type="entry name" value="Radical SAM enzymes"/>
    <property type="match status" value="1"/>
</dbReference>
<dbReference type="Gene3D" id="3.80.30.20">
    <property type="entry name" value="tm_1862 like domain"/>
    <property type="match status" value="1"/>
</dbReference>
<keyword evidence="4 9" id="KW-0949">S-adenosyl-L-methionine</keyword>
<dbReference type="SFLD" id="SFLDG01082">
    <property type="entry name" value="B12-binding_domain_containing"/>
    <property type="match status" value="1"/>
</dbReference>
<keyword evidence="3 9" id="KW-0808">Transferase</keyword>
<keyword evidence="7 9" id="KW-0411">Iron-sulfur</keyword>
<comment type="catalytic activity">
    <reaction evidence="9">
        <text>N(6)-dimethylallyladenosine(37) in tRNA + (sulfur carrier)-SH + AH2 + 2 S-adenosyl-L-methionine = 2-methylsulfanyl-N(6)-dimethylallyladenosine(37) in tRNA + (sulfur carrier)-H + 5'-deoxyadenosine + L-methionine + A + S-adenosyl-L-homocysteine + 2 H(+)</text>
        <dbReference type="Rhea" id="RHEA:37067"/>
        <dbReference type="Rhea" id="RHEA-COMP:10375"/>
        <dbReference type="Rhea" id="RHEA-COMP:10376"/>
        <dbReference type="Rhea" id="RHEA-COMP:14737"/>
        <dbReference type="Rhea" id="RHEA-COMP:14739"/>
        <dbReference type="ChEBI" id="CHEBI:13193"/>
        <dbReference type="ChEBI" id="CHEBI:15378"/>
        <dbReference type="ChEBI" id="CHEBI:17319"/>
        <dbReference type="ChEBI" id="CHEBI:17499"/>
        <dbReference type="ChEBI" id="CHEBI:29917"/>
        <dbReference type="ChEBI" id="CHEBI:57844"/>
        <dbReference type="ChEBI" id="CHEBI:57856"/>
        <dbReference type="ChEBI" id="CHEBI:59789"/>
        <dbReference type="ChEBI" id="CHEBI:64428"/>
        <dbReference type="ChEBI" id="CHEBI:74415"/>
        <dbReference type="ChEBI" id="CHEBI:74417"/>
        <dbReference type="EC" id="2.8.4.3"/>
    </reaction>
</comment>
<comment type="cofactor">
    <cofactor evidence="9">
        <name>[4Fe-4S] cluster</name>
        <dbReference type="ChEBI" id="CHEBI:49883"/>
    </cofactor>
    <text evidence="9">Binds 2 [4Fe-4S] clusters. One cluster is coordinated with 3 cysteines and an exchangeable S-adenosyl-L-methionine.</text>
</comment>
<dbReference type="PANTHER" id="PTHR43020">
    <property type="entry name" value="CDK5 REGULATORY SUBUNIT-ASSOCIATED PROTEIN 1"/>
    <property type="match status" value="1"/>
</dbReference>
<dbReference type="SMART" id="SM00729">
    <property type="entry name" value="Elp3"/>
    <property type="match status" value="1"/>
</dbReference>
<dbReference type="Gene3D" id="3.40.50.12160">
    <property type="entry name" value="Methylthiotransferase, N-terminal domain"/>
    <property type="match status" value="1"/>
</dbReference>
<feature type="domain" description="Radical SAM core" evidence="12">
    <location>
        <begin position="164"/>
        <end position="411"/>
    </location>
</feature>
<keyword evidence="9" id="KW-0819">tRNA processing</keyword>
<feature type="domain" description="MTTase N-terminal" evidence="11">
    <location>
        <begin position="24"/>
        <end position="140"/>
    </location>
</feature>
<evidence type="ECO:0000256" key="5">
    <source>
        <dbReference type="ARBA" id="ARBA00022723"/>
    </source>
</evidence>
<dbReference type="InterPro" id="IPR002792">
    <property type="entry name" value="TRAM_dom"/>
</dbReference>
<evidence type="ECO:0000313" key="14">
    <source>
        <dbReference type="Proteomes" id="UP001212170"/>
    </source>
</evidence>
<dbReference type="Pfam" id="PF01938">
    <property type="entry name" value="TRAM"/>
    <property type="match status" value="1"/>
</dbReference>
<comment type="subunit">
    <text evidence="9">Monomer.</text>
</comment>
<dbReference type="SFLD" id="SFLDG01061">
    <property type="entry name" value="methylthiotransferase"/>
    <property type="match status" value="1"/>
</dbReference>
<evidence type="ECO:0000256" key="3">
    <source>
        <dbReference type="ARBA" id="ARBA00022679"/>
    </source>
</evidence>
<dbReference type="Proteomes" id="UP001212170">
    <property type="component" value="Unassembled WGS sequence"/>
</dbReference>
<keyword evidence="6 9" id="KW-0408">Iron</keyword>
<dbReference type="Pfam" id="PF00919">
    <property type="entry name" value="UPF0004"/>
    <property type="match status" value="1"/>
</dbReference>
<dbReference type="InterPro" id="IPR023404">
    <property type="entry name" value="rSAM_horseshoe"/>
</dbReference>
<comment type="function">
    <text evidence="1 9">Catalyzes the methylthiolation of N6-(dimethylallyl)adenosine (i(6)A), leading to the formation of 2-methylthio-N6-(dimethylallyl)adenosine (ms(2)i(6)A) at position 37 in tRNAs that read codons beginning with uridine.</text>
</comment>
<evidence type="ECO:0000256" key="7">
    <source>
        <dbReference type="ARBA" id="ARBA00023014"/>
    </source>
</evidence>
<dbReference type="InterPro" id="IPR020612">
    <property type="entry name" value="Methylthiotransferase_CS"/>
</dbReference>
<evidence type="ECO:0000313" key="13">
    <source>
        <dbReference type="EMBL" id="MDA6071832.1"/>
    </source>
</evidence>
<dbReference type="RefSeq" id="WP_271337619.1">
    <property type="nucleotide sequence ID" value="NZ_JAMZNK010000043.1"/>
</dbReference>
<feature type="binding site" evidence="9">
    <location>
        <position position="185"/>
    </location>
    <ligand>
        <name>[4Fe-4S] cluster</name>
        <dbReference type="ChEBI" id="CHEBI:49883"/>
        <label>2</label>
        <note>4Fe-4S-S-AdoMet</note>
    </ligand>
</feature>
<dbReference type="PROSITE" id="PS50926">
    <property type="entry name" value="TRAM"/>
    <property type="match status" value="1"/>
</dbReference>
<dbReference type="SFLD" id="SFLDF00273">
    <property type="entry name" value="(dimethylallyl)adenosine_tRNA"/>
    <property type="match status" value="1"/>
</dbReference>
<feature type="binding site" evidence="9">
    <location>
        <position position="103"/>
    </location>
    <ligand>
        <name>[4Fe-4S] cluster</name>
        <dbReference type="ChEBI" id="CHEBI:49883"/>
        <label>1</label>
    </ligand>
</feature>
<dbReference type="SFLD" id="SFLDS00029">
    <property type="entry name" value="Radical_SAM"/>
    <property type="match status" value="1"/>
</dbReference>
<dbReference type="NCBIfam" id="TIGR00089">
    <property type="entry name" value="MiaB/RimO family radical SAM methylthiotransferase"/>
    <property type="match status" value="1"/>
</dbReference>
<dbReference type="CDD" id="cd01335">
    <property type="entry name" value="Radical_SAM"/>
    <property type="match status" value="1"/>
</dbReference>
<feature type="binding site" evidence="9">
    <location>
        <position position="178"/>
    </location>
    <ligand>
        <name>[4Fe-4S] cluster</name>
        <dbReference type="ChEBI" id="CHEBI:49883"/>
        <label>2</label>
        <note>4Fe-4S-S-AdoMet</note>
    </ligand>
</feature>
<comment type="subcellular location">
    <subcellularLocation>
        <location evidence="9">Cytoplasm</location>
    </subcellularLocation>
</comment>
<keyword evidence="2 9" id="KW-0004">4Fe-4S</keyword>
<dbReference type="InterPro" id="IPR006638">
    <property type="entry name" value="Elp3/MiaA/NifB-like_rSAM"/>
</dbReference>
<proteinExistence type="inferred from homology"/>
<dbReference type="InterPro" id="IPR005839">
    <property type="entry name" value="Methylthiotransferase"/>
</dbReference>
<dbReference type="PROSITE" id="PS01278">
    <property type="entry name" value="MTTASE_RADICAL"/>
    <property type="match status" value="1"/>
</dbReference>
<sequence>MEKIIEESKQGESLVLENKPENTKKLFIESYGCAMNFSDSEIVASILSINGYNTTKTLEDADLVLVNTCSIRDKAEQTIRKRLEKYNAVKRINPKMKVGVLGCMAERLKNQFLEEEKIVDLVVGPDAYKDLPNLLAEVEEGRDAINVILSKEETYGDISPVRLMSNGITALVSITRGCDNMCTFCVVPFTRGRERSREPQSIMKEIQDLWDKGFKEITLLGQNVDSYLWYGGGLKKDFENASDMQKATAVDFDQLLEMVAVGFPKMRIRFSTSNPQDMHESVLHVIAKHPNICKHIHLPVQSGSNRILKEMNRLHTREEYMTLIDKIRAIIPNASISQDMIAGFPTETEEDHKDTMSLMEYVKYNFGYMYSYSERPGTLAGRKMEDDVTDETKARRLQEIVDLQQKHAWFRSEEFVGQIVEVLVEKVSKKSTEEFSGRNSQSITVVFPKEDYKIGDFVNVKITSCTSGTLKGTAVGLSSMN</sequence>
<keyword evidence="14" id="KW-1185">Reference proteome</keyword>
<dbReference type="InterPro" id="IPR013848">
    <property type="entry name" value="Methylthiotransferase_N"/>
</dbReference>
<evidence type="ECO:0000259" key="10">
    <source>
        <dbReference type="PROSITE" id="PS50926"/>
    </source>
</evidence>
<keyword evidence="5 9" id="KW-0479">Metal-binding</keyword>
<dbReference type="InterPro" id="IPR038135">
    <property type="entry name" value="Methylthiotransferase_N_sf"/>
</dbReference>
<dbReference type="SFLD" id="SFLDF00413">
    <property type="entry name" value="CDK5RAP1"/>
    <property type="match status" value="1"/>
</dbReference>
<evidence type="ECO:0000256" key="8">
    <source>
        <dbReference type="ARBA" id="ARBA00033765"/>
    </source>
</evidence>
<dbReference type="InterPro" id="IPR006463">
    <property type="entry name" value="MiaB_methiolase"/>
</dbReference>